<dbReference type="RefSeq" id="WP_036429815.1">
    <property type="nucleotide sequence ID" value="NZ_AP022567.1"/>
</dbReference>
<keyword evidence="3" id="KW-0238">DNA-binding</keyword>
<dbReference type="Pfam" id="PF00126">
    <property type="entry name" value="HTH_1"/>
    <property type="match status" value="1"/>
</dbReference>
<evidence type="ECO:0000313" key="7">
    <source>
        <dbReference type="EMBL" id="BDY29329.1"/>
    </source>
</evidence>
<keyword evidence="4" id="KW-0804">Transcription</keyword>
<dbReference type="PANTHER" id="PTHR30126:SF40">
    <property type="entry name" value="HTH-TYPE TRANSCRIPTIONAL REGULATOR GLTR"/>
    <property type="match status" value="1"/>
</dbReference>
<reference evidence="6 8" key="1">
    <citation type="journal article" date="2019" name="Emerg. Microbes Infect.">
        <title>Comprehensive subspecies identification of 175 nontuberculous mycobacteria species based on 7547 genomic profiles.</title>
        <authorList>
            <person name="Matsumoto Y."/>
            <person name="Kinjo T."/>
            <person name="Motooka D."/>
            <person name="Nabeya D."/>
            <person name="Jung N."/>
            <person name="Uechi K."/>
            <person name="Horii T."/>
            <person name="Iida T."/>
            <person name="Fujita J."/>
            <person name="Nakamura S."/>
        </authorList>
    </citation>
    <scope>NUCLEOTIDE SEQUENCE [LARGE SCALE GENOMIC DNA]</scope>
    <source>
        <strain evidence="6 8">JCM 12375</strain>
    </source>
</reference>
<dbReference type="GO" id="GO:0000976">
    <property type="term" value="F:transcription cis-regulatory region binding"/>
    <property type="evidence" value="ECO:0007669"/>
    <property type="project" value="TreeGrafter"/>
</dbReference>
<sequence length="303" mass="31876">MTTNARLRALVELADTGSVRAAAERLVVTESSISSALRALSNDIGISLVDRHGRGVRLTPAGLRYVEYARRILGLHDEAILAARGEADPENGSIRLAAVTSAGELLIPAALASFRAAYPGVVLHLEVAARSLVWPMLARHEVDLVVAGRPPDELVRKVWVRAVSPNALVVVGPPAVAKGFQPATATWLLRETGSGTRSTLTALLDDLDVAPPQLVLGSHGAVIAAAVAGLGVTLVSRQAVQRELAAGALVELPVPGTPISRPWHVVSQISPTMSTELLIKHLLSQRDLGWRDINTALRGAATA</sequence>
<dbReference type="Pfam" id="PF03466">
    <property type="entry name" value="LysR_substrate"/>
    <property type="match status" value="1"/>
</dbReference>
<reference evidence="6" key="2">
    <citation type="submission" date="2020-02" db="EMBL/GenBank/DDBJ databases">
        <authorList>
            <person name="Matsumoto Y."/>
            <person name="Motooka D."/>
            <person name="Nakamura S."/>
        </authorList>
    </citation>
    <scope>NUCLEOTIDE SEQUENCE</scope>
    <source>
        <strain evidence="6">JCM 12375</strain>
    </source>
</reference>
<proteinExistence type="inferred from homology"/>
<protein>
    <submittedName>
        <fullName evidence="7">HTH-type transcriptional activator CmpR</fullName>
    </submittedName>
    <submittedName>
        <fullName evidence="6">LysR family transcriptional regulator</fullName>
    </submittedName>
</protein>
<dbReference type="InterPro" id="IPR036388">
    <property type="entry name" value="WH-like_DNA-bd_sf"/>
</dbReference>
<evidence type="ECO:0000259" key="5">
    <source>
        <dbReference type="PROSITE" id="PS50931"/>
    </source>
</evidence>
<dbReference type="AlphaFoldDB" id="A0AAI8TUY9"/>
<dbReference type="Gene3D" id="3.40.190.10">
    <property type="entry name" value="Periplasmic binding protein-like II"/>
    <property type="match status" value="2"/>
</dbReference>
<comment type="similarity">
    <text evidence="1">Belongs to the LysR transcriptional regulatory family.</text>
</comment>
<dbReference type="SUPFAM" id="SSF46785">
    <property type="entry name" value="Winged helix' DNA-binding domain"/>
    <property type="match status" value="1"/>
</dbReference>
<dbReference type="Gene3D" id="1.10.10.10">
    <property type="entry name" value="Winged helix-like DNA-binding domain superfamily/Winged helix DNA-binding domain"/>
    <property type="match status" value="1"/>
</dbReference>
<keyword evidence="2" id="KW-0805">Transcription regulation</keyword>
<dbReference type="Proteomes" id="UP000465622">
    <property type="component" value="Chromosome"/>
</dbReference>
<evidence type="ECO:0000256" key="1">
    <source>
        <dbReference type="ARBA" id="ARBA00009437"/>
    </source>
</evidence>
<evidence type="ECO:0000256" key="2">
    <source>
        <dbReference type="ARBA" id="ARBA00023015"/>
    </source>
</evidence>
<reference evidence="7" key="3">
    <citation type="submission" date="2023-03" db="EMBL/GenBank/DDBJ databases">
        <title>Draft genome sequence of a Mycolicibacterium mageritense strain H4_3_1 isolated from a hybrid biological-inorganic system reactor.</title>
        <authorList>
            <person name="Feng X."/>
            <person name="Kazama D."/>
            <person name="Sato K."/>
            <person name="Kobayashi H."/>
        </authorList>
    </citation>
    <scope>NUCLEOTIDE SEQUENCE</scope>
    <source>
        <strain evidence="7">H4_3_1</strain>
    </source>
</reference>
<dbReference type="EMBL" id="AP022567">
    <property type="protein sequence ID" value="BBX34349.1"/>
    <property type="molecule type" value="Genomic_DNA"/>
</dbReference>
<keyword evidence="8" id="KW-1185">Reference proteome</keyword>
<evidence type="ECO:0000256" key="4">
    <source>
        <dbReference type="ARBA" id="ARBA00023163"/>
    </source>
</evidence>
<dbReference type="GO" id="GO:0003700">
    <property type="term" value="F:DNA-binding transcription factor activity"/>
    <property type="evidence" value="ECO:0007669"/>
    <property type="project" value="InterPro"/>
</dbReference>
<dbReference type="InterPro" id="IPR005119">
    <property type="entry name" value="LysR_subst-bd"/>
</dbReference>
<dbReference type="InterPro" id="IPR036390">
    <property type="entry name" value="WH_DNA-bd_sf"/>
</dbReference>
<accession>A0AAI8TUY9</accession>
<feature type="domain" description="HTH lysR-type" evidence="5">
    <location>
        <begin position="1"/>
        <end position="59"/>
    </location>
</feature>
<dbReference type="EMBL" id="AP027452">
    <property type="protein sequence ID" value="BDY29329.1"/>
    <property type="molecule type" value="Genomic_DNA"/>
</dbReference>
<evidence type="ECO:0000313" key="9">
    <source>
        <dbReference type="Proteomes" id="UP001241092"/>
    </source>
</evidence>
<gene>
    <name evidence="7" type="primary">cmpR_2</name>
    <name evidence="7" type="ORF">hbim_03267</name>
    <name evidence="6" type="ORF">MMAGJ_36310</name>
</gene>
<dbReference type="PANTHER" id="PTHR30126">
    <property type="entry name" value="HTH-TYPE TRANSCRIPTIONAL REGULATOR"/>
    <property type="match status" value="1"/>
</dbReference>
<dbReference type="Proteomes" id="UP001241092">
    <property type="component" value="Chromosome"/>
</dbReference>
<evidence type="ECO:0000256" key="3">
    <source>
        <dbReference type="ARBA" id="ARBA00023125"/>
    </source>
</evidence>
<evidence type="ECO:0000313" key="6">
    <source>
        <dbReference type="EMBL" id="BBX34349.1"/>
    </source>
</evidence>
<organism evidence="7 9">
    <name type="scientific">Mycolicibacterium mageritense</name>
    <name type="common">Mycobacterium mageritense</name>
    <dbReference type="NCBI Taxonomy" id="53462"/>
    <lineage>
        <taxon>Bacteria</taxon>
        <taxon>Bacillati</taxon>
        <taxon>Actinomycetota</taxon>
        <taxon>Actinomycetes</taxon>
        <taxon>Mycobacteriales</taxon>
        <taxon>Mycobacteriaceae</taxon>
        <taxon>Mycolicibacterium</taxon>
    </lineage>
</organism>
<name>A0AAI8TUY9_MYCME</name>
<dbReference type="SUPFAM" id="SSF53850">
    <property type="entry name" value="Periplasmic binding protein-like II"/>
    <property type="match status" value="1"/>
</dbReference>
<dbReference type="InterPro" id="IPR000847">
    <property type="entry name" value="LysR_HTH_N"/>
</dbReference>
<evidence type="ECO:0000313" key="8">
    <source>
        <dbReference type="Proteomes" id="UP000465622"/>
    </source>
</evidence>
<dbReference type="PROSITE" id="PS50931">
    <property type="entry name" value="HTH_LYSR"/>
    <property type="match status" value="1"/>
</dbReference>